<dbReference type="STRING" id="670154.SAMN04488002_0416"/>
<gene>
    <name evidence="2" type="ORF">SAMN04488002_0416</name>
</gene>
<reference evidence="3" key="1">
    <citation type="submission" date="2016-10" db="EMBL/GenBank/DDBJ databases">
        <authorList>
            <person name="Varghese N."/>
            <person name="Submissions S."/>
        </authorList>
    </citation>
    <scope>NUCLEOTIDE SEQUENCE [LARGE SCALE GENOMIC DNA]</scope>
    <source>
        <strain evidence="3">DSM 26921</strain>
    </source>
</reference>
<evidence type="ECO:0000313" key="2">
    <source>
        <dbReference type="EMBL" id="SFR34030.1"/>
    </source>
</evidence>
<sequence length="311" mass="35774">MNIEFESPPTLQEMTLCKDDFLDSISDEGTVLALIEASVVPGLCETIEAEGLTAHCLFKGQLAEDLRDVAPYLVRLPKTSSILRQMLNEDDKPWALWDKRPGILIRSDMAGSDLVKHLRRFLRLHHGEKPFFFRFWEQASALAYFDAIASDAQKWRRWFFPFGGGVIDEILVPDLRTRSFRVFEAGPLWEGSRVPRGRFSISDAEMQALLGAKFQEDMWKMERLLRKTFPDATEDLDNDTLEKALKRSVSRMASFGVRQRAHVFRVAAWDLHSDGRFENSDRDGQLRQILEMPIGEADKMRRLAERLAELP</sequence>
<accession>A0A1I6FVS5</accession>
<proteinExistence type="predicted"/>
<dbReference type="OrthoDB" id="6431152at2"/>
<dbReference type="EMBL" id="FOYO01000001">
    <property type="protein sequence ID" value="SFR34030.1"/>
    <property type="molecule type" value="Genomic_DNA"/>
</dbReference>
<organism evidence="2 3">
    <name type="scientific">Litoreibacter janthinus</name>
    <dbReference type="NCBI Taxonomy" id="670154"/>
    <lineage>
        <taxon>Bacteria</taxon>
        <taxon>Pseudomonadati</taxon>
        <taxon>Pseudomonadota</taxon>
        <taxon>Alphaproteobacteria</taxon>
        <taxon>Rhodobacterales</taxon>
        <taxon>Roseobacteraceae</taxon>
        <taxon>Litoreibacter</taxon>
    </lineage>
</organism>
<evidence type="ECO:0000259" key="1">
    <source>
        <dbReference type="Pfam" id="PF13503"/>
    </source>
</evidence>
<evidence type="ECO:0000313" key="3">
    <source>
        <dbReference type="Proteomes" id="UP000199658"/>
    </source>
</evidence>
<dbReference type="Pfam" id="PF13503">
    <property type="entry name" value="DUF4123"/>
    <property type="match status" value="1"/>
</dbReference>
<dbReference type="Proteomes" id="UP000199658">
    <property type="component" value="Unassembled WGS sequence"/>
</dbReference>
<name>A0A1I6FVS5_9RHOB</name>
<keyword evidence="3" id="KW-1185">Reference proteome</keyword>
<dbReference type="InterPro" id="IPR025391">
    <property type="entry name" value="DUF4123"/>
</dbReference>
<feature type="domain" description="DUF4123" evidence="1">
    <location>
        <begin position="33"/>
        <end position="148"/>
    </location>
</feature>
<protein>
    <recommendedName>
        <fullName evidence="1">DUF4123 domain-containing protein</fullName>
    </recommendedName>
</protein>
<dbReference type="AlphaFoldDB" id="A0A1I6FVS5"/>